<evidence type="ECO:0000313" key="6">
    <source>
        <dbReference type="Proteomes" id="UP000040453"/>
    </source>
</evidence>
<dbReference type="CDD" id="cd19138">
    <property type="entry name" value="AKR_YeaE"/>
    <property type="match status" value="1"/>
</dbReference>
<evidence type="ECO:0000259" key="4">
    <source>
        <dbReference type="Pfam" id="PF00248"/>
    </source>
</evidence>
<dbReference type="STRING" id="545501.BN997_00276"/>
<evidence type="ECO:0000256" key="3">
    <source>
        <dbReference type="PIRSR" id="PIRSR000097-3"/>
    </source>
</evidence>
<dbReference type="SUPFAM" id="SSF51430">
    <property type="entry name" value="NAD(P)-linked oxidoreductase"/>
    <property type="match status" value="1"/>
</dbReference>
<gene>
    <name evidence="5" type="primary">yhdN_2</name>
    <name evidence="5" type="ORF">BN997_00276</name>
</gene>
<dbReference type="PIRSF" id="PIRSF000097">
    <property type="entry name" value="AKR"/>
    <property type="match status" value="1"/>
</dbReference>
<dbReference type="PRINTS" id="PR00069">
    <property type="entry name" value="ALDKETRDTASE"/>
</dbReference>
<evidence type="ECO:0000256" key="2">
    <source>
        <dbReference type="PIRSR" id="PIRSR000097-2"/>
    </source>
</evidence>
<dbReference type="EMBL" id="CDGG01000001">
    <property type="protein sequence ID" value="CEI80473.1"/>
    <property type="molecule type" value="Genomic_DNA"/>
</dbReference>
<feature type="active site" description="Proton donor" evidence="1">
    <location>
        <position position="50"/>
    </location>
</feature>
<dbReference type="InterPro" id="IPR036812">
    <property type="entry name" value="NAD(P)_OxRdtase_dom_sf"/>
</dbReference>
<dbReference type="Gene3D" id="3.20.20.100">
    <property type="entry name" value="NADP-dependent oxidoreductase domain"/>
    <property type="match status" value="1"/>
</dbReference>
<name>A0A0A1MBN4_9BACI</name>
<evidence type="ECO:0000256" key="1">
    <source>
        <dbReference type="PIRSR" id="PIRSR000097-1"/>
    </source>
</evidence>
<keyword evidence="6" id="KW-1185">Reference proteome</keyword>
<dbReference type="OrthoDB" id="9773828at2"/>
<evidence type="ECO:0000313" key="5">
    <source>
        <dbReference type="EMBL" id="CEI80473.1"/>
    </source>
</evidence>
<dbReference type="InterPro" id="IPR020471">
    <property type="entry name" value="AKR"/>
</dbReference>
<feature type="binding site" evidence="2">
    <location>
        <position position="109"/>
    </location>
    <ligand>
        <name>substrate</name>
    </ligand>
</feature>
<protein>
    <submittedName>
        <fullName evidence="5">General stress protein 69</fullName>
    </submittedName>
</protein>
<dbReference type="AlphaFoldDB" id="A0A0A1MBN4"/>
<feature type="domain" description="NADP-dependent oxidoreductase" evidence="4">
    <location>
        <begin position="11"/>
        <end position="266"/>
    </location>
</feature>
<reference evidence="5 6" key="1">
    <citation type="submission" date="2014-11" db="EMBL/GenBank/DDBJ databases">
        <authorList>
            <person name="Urmite Genomes Urmite Genomes"/>
        </authorList>
    </citation>
    <scope>NUCLEOTIDE SEQUENCE [LARGE SCALE GENOMIC DNA]</scope>
    <source>
        <strain evidence="5 6">Oc5</strain>
    </source>
</reference>
<dbReference type="PANTHER" id="PTHR43638:SF3">
    <property type="entry name" value="ALDEHYDE REDUCTASE"/>
    <property type="match status" value="1"/>
</dbReference>
<accession>A0A0A1MBN4</accession>
<organism evidence="5 6">
    <name type="scientific">Oceanobacillus oncorhynchi</name>
    <dbReference type="NCBI Taxonomy" id="545501"/>
    <lineage>
        <taxon>Bacteria</taxon>
        <taxon>Bacillati</taxon>
        <taxon>Bacillota</taxon>
        <taxon>Bacilli</taxon>
        <taxon>Bacillales</taxon>
        <taxon>Bacillaceae</taxon>
        <taxon>Oceanobacillus</taxon>
    </lineage>
</organism>
<feature type="site" description="Lowers pKa of active site Tyr" evidence="3">
    <location>
        <position position="76"/>
    </location>
</feature>
<dbReference type="PANTHER" id="PTHR43638">
    <property type="entry name" value="OXIDOREDUCTASE, ALDO/KETO REDUCTASE FAMILY PROTEIN"/>
    <property type="match status" value="1"/>
</dbReference>
<dbReference type="GO" id="GO:0016491">
    <property type="term" value="F:oxidoreductase activity"/>
    <property type="evidence" value="ECO:0007669"/>
    <property type="project" value="InterPro"/>
</dbReference>
<dbReference type="Proteomes" id="UP000040453">
    <property type="component" value="Unassembled WGS sequence"/>
</dbReference>
<sequence length="280" mass="31920">MVQLGKKELFPIGMGTWHMGDYPEKRKQEIEALRYGMESGIEVIDTAEMYGEGNSENLIGEAIQDVKREDIYLISKFYPFHAQEPDLERSLENSLKRLGTDYLDLYLLHWKSSTPLEETIESLEKYVKDGRIRAWGVSNFDTKDVEEMRQTAGGENSTANQVLYNIASRGIEYGLLPMQREKGLPTIAYSPTAQGDTRGDKITSNKVLQKIAKQHDATVFQVMLAWTIRHDDVLAIPQSSDKKHIQENIDAASIKLSEEELQLIEKEFPAPKRKMPLDII</sequence>
<dbReference type="Pfam" id="PF00248">
    <property type="entry name" value="Aldo_ket_red"/>
    <property type="match status" value="1"/>
</dbReference>
<proteinExistence type="predicted"/>
<dbReference type="RefSeq" id="WP_042528962.1">
    <property type="nucleotide sequence ID" value="NZ_CDGG01000001.1"/>
</dbReference>
<dbReference type="InterPro" id="IPR023210">
    <property type="entry name" value="NADP_OxRdtase_dom"/>
</dbReference>